<sequence>LVFNGENQSSKTNPRLVLSQAYQSNC</sequence>
<dbReference type="AlphaFoldDB" id="A0A7J6G084"/>
<protein>
    <submittedName>
        <fullName evidence="2">Uncharacterized protein</fullName>
    </submittedName>
</protein>
<evidence type="ECO:0000313" key="2">
    <source>
        <dbReference type="EMBL" id="KAF4375470.1"/>
    </source>
</evidence>
<comment type="caution">
    <text evidence="2">The sequence shown here is derived from an EMBL/GenBank/DDBJ whole genome shotgun (WGS) entry which is preliminary data.</text>
</comment>
<evidence type="ECO:0000313" key="3">
    <source>
        <dbReference type="Proteomes" id="UP000525078"/>
    </source>
</evidence>
<organism evidence="2 3">
    <name type="scientific">Cannabis sativa</name>
    <name type="common">Hemp</name>
    <name type="synonym">Marijuana</name>
    <dbReference type="NCBI Taxonomy" id="3483"/>
    <lineage>
        <taxon>Eukaryota</taxon>
        <taxon>Viridiplantae</taxon>
        <taxon>Streptophyta</taxon>
        <taxon>Embryophyta</taxon>
        <taxon>Tracheophyta</taxon>
        <taxon>Spermatophyta</taxon>
        <taxon>Magnoliopsida</taxon>
        <taxon>eudicotyledons</taxon>
        <taxon>Gunneridae</taxon>
        <taxon>Pentapetalae</taxon>
        <taxon>rosids</taxon>
        <taxon>fabids</taxon>
        <taxon>Rosales</taxon>
        <taxon>Cannabaceae</taxon>
        <taxon>Cannabis</taxon>
    </lineage>
</organism>
<proteinExistence type="predicted"/>
<dbReference type="EMBL" id="JAATIP010000090">
    <property type="protein sequence ID" value="KAF4375470.1"/>
    <property type="molecule type" value="Genomic_DNA"/>
</dbReference>
<reference evidence="2 3" key="1">
    <citation type="journal article" date="2020" name="bioRxiv">
        <title>Sequence and annotation of 42 cannabis genomes reveals extensive copy number variation in cannabinoid synthesis and pathogen resistance genes.</title>
        <authorList>
            <person name="Mckernan K.J."/>
            <person name="Helbert Y."/>
            <person name="Kane L.T."/>
            <person name="Ebling H."/>
            <person name="Zhang L."/>
            <person name="Liu B."/>
            <person name="Eaton Z."/>
            <person name="Mclaughlin S."/>
            <person name="Kingan S."/>
            <person name="Baybayan P."/>
            <person name="Concepcion G."/>
            <person name="Jordan M."/>
            <person name="Riva A."/>
            <person name="Barbazuk W."/>
            <person name="Harkins T."/>
        </authorList>
    </citation>
    <scope>NUCLEOTIDE SEQUENCE [LARGE SCALE GENOMIC DNA]</scope>
    <source>
        <strain evidence="3">cv. Jamaican Lion 4</strain>
        <tissue evidence="2">Leaf</tissue>
    </source>
</reference>
<evidence type="ECO:0000256" key="1">
    <source>
        <dbReference type="SAM" id="MobiDB-lite"/>
    </source>
</evidence>
<gene>
    <name evidence="2" type="ORF">F8388_024129</name>
</gene>
<feature type="non-terminal residue" evidence="2">
    <location>
        <position position="1"/>
    </location>
</feature>
<dbReference type="Proteomes" id="UP000525078">
    <property type="component" value="Unassembled WGS sequence"/>
</dbReference>
<feature type="region of interest" description="Disordered" evidence="1">
    <location>
        <begin position="1"/>
        <end position="26"/>
    </location>
</feature>
<accession>A0A7J6G084</accession>
<feature type="compositionally biased region" description="Polar residues" evidence="1">
    <location>
        <begin position="1"/>
        <end position="13"/>
    </location>
</feature>
<name>A0A7J6G084_CANSA</name>